<dbReference type="GO" id="GO:1990481">
    <property type="term" value="P:mRNA pseudouridine synthesis"/>
    <property type="evidence" value="ECO:0007669"/>
    <property type="project" value="TreeGrafter"/>
</dbReference>
<dbReference type="PANTHER" id="PTHR11142:SF5">
    <property type="entry name" value="TRNA PSEUDOURIDINE(38_39) SYNTHASE"/>
    <property type="match status" value="1"/>
</dbReference>
<sequence>MTGRYAKWTKLQLINRIKELESQTTVPLKDFSSRGDNRPIDFNKYGQRHVAFKVAYIGWNYSGVAISHMEDNSVESYLLSALIKTSFIKDKDYAKLTRCGRTDKGVNAFGQVISCHLRSKFTKEELLMDNFESEDKKEYDYCRIINKVLPNDIRILGWSFVPEEFNARFDCMYRKYKYFFPCNDLDIESMALAANYFEGTHDFRNFCKVTPETLDQNYNRTVLEAKIVKSSESPHSLKSNSIAGFYEFHVKGHAFLYHQVRCMIAVLFLVGRGLEKPEIVKQLLDTDTFPVKPTYELAAGENLVLYEAGYENLIFTPVDPSFTFTEWFYKIEKSLVDVVVLSQMLSDAVSSDFCKEIYEKQSGPLLSKGCATGKLAIYTKKSKPTDLINILFEL</sequence>
<evidence type="ECO:0000313" key="7">
    <source>
        <dbReference type="Proteomes" id="UP000281549"/>
    </source>
</evidence>
<dbReference type="Pfam" id="PF01416">
    <property type="entry name" value="PseudoU_synth_1"/>
    <property type="match status" value="1"/>
</dbReference>
<dbReference type="GO" id="GO:0005737">
    <property type="term" value="C:cytoplasm"/>
    <property type="evidence" value="ECO:0007669"/>
    <property type="project" value="TreeGrafter"/>
</dbReference>
<dbReference type="AlphaFoldDB" id="A0A4P9YH53"/>
<dbReference type="InterPro" id="IPR020103">
    <property type="entry name" value="PsdUridine_synth_cat_dom_sf"/>
</dbReference>
<dbReference type="InterPro" id="IPR020097">
    <property type="entry name" value="PsdUridine_synth_TruA_a/b_dom"/>
</dbReference>
<organism evidence="6 7">
    <name type="scientific">Rozella allomycis (strain CSF55)</name>
    <dbReference type="NCBI Taxonomy" id="988480"/>
    <lineage>
        <taxon>Eukaryota</taxon>
        <taxon>Fungi</taxon>
        <taxon>Fungi incertae sedis</taxon>
        <taxon>Cryptomycota</taxon>
        <taxon>Cryptomycota incertae sedis</taxon>
        <taxon>Rozella</taxon>
    </lineage>
</organism>
<dbReference type="Gene3D" id="3.30.70.660">
    <property type="entry name" value="Pseudouridine synthase I, catalytic domain, C-terminal subdomain"/>
    <property type="match status" value="1"/>
</dbReference>
<keyword evidence="2 4" id="KW-0819">tRNA processing</keyword>
<dbReference type="GO" id="GO:0003723">
    <property type="term" value="F:RNA binding"/>
    <property type="evidence" value="ECO:0007669"/>
    <property type="project" value="InterPro"/>
</dbReference>
<dbReference type="NCBIfam" id="TIGR00071">
    <property type="entry name" value="hisT_truA"/>
    <property type="match status" value="1"/>
</dbReference>
<protein>
    <recommendedName>
        <fullName evidence="4">tRNA pseudouridine synthase</fullName>
        <ecNumber evidence="4">5.4.99.12</ecNumber>
    </recommendedName>
</protein>
<evidence type="ECO:0000256" key="1">
    <source>
        <dbReference type="ARBA" id="ARBA00009375"/>
    </source>
</evidence>
<evidence type="ECO:0000259" key="5">
    <source>
        <dbReference type="Pfam" id="PF01416"/>
    </source>
</evidence>
<gene>
    <name evidence="6" type="ORF">ROZALSC1DRAFT_29474</name>
</gene>
<dbReference type="InterPro" id="IPR020095">
    <property type="entry name" value="PsdUridine_synth_TruA_C"/>
</dbReference>
<dbReference type="PANTHER" id="PTHR11142">
    <property type="entry name" value="PSEUDOURIDYLATE SYNTHASE"/>
    <property type="match status" value="1"/>
</dbReference>
<dbReference type="GO" id="GO:0031119">
    <property type="term" value="P:tRNA pseudouridine synthesis"/>
    <property type="evidence" value="ECO:0007669"/>
    <property type="project" value="TreeGrafter"/>
</dbReference>
<dbReference type="GO" id="GO:0005634">
    <property type="term" value="C:nucleus"/>
    <property type="evidence" value="ECO:0007669"/>
    <property type="project" value="TreeGrafter"/>
</dbReference>
<comment type="catalytic activity">
    <reaction evidence="4">
        <text>uridine(38/39/40) in tRNA = pseudouridine(38/39/40) in tRNA</text>
        <dbReference type="Rhea" id="RHEA:22376"/>
        <dbReference type="Rhea" id="RHEA-COMP:10085"/>
        <dbReference type="Rhea" id="RHEA-COMP:10087"/>
        <dbReference type="ChEBI" id="CHEBI:65314"/>
        <dbReference type="ChEBI" id="CHEBI:65315"/>
        <dbReference type="EC" id="5.4.99.12"/>
    </reaction>
</comment>
<dbReference type="InterPro" id="IPR001406">
    <property type="entry name" value="PsdUridine_synth_TruA"/>
</dbReference>
<dbReference type="SUPFAM" id="SSF55120">
    <property type="entry name" value="Pseudouridine synthase"/>
    <property type="match status" value="1"/>
</dbReference>
<dbReference type="HAMAP" id="MF_00171">
    <property type="entry name" value="TruA"/>
    <property type="match status" value="1"/>
</dbReference>
<dbReference type="GO" id="GO:0160147">
    <property type="term" value="F:tRNA pseudouridine(38-40) synthase activity"/>
    <property type="evidence" value="ECO:0007669"/>
    <property type="project" value="UniProtKB-EC"/>
</dbReference>
<dbReference type="Gene3D" id="3.30.70.580">
    <property type="entry name" value="Pseudouridine synthase I, catalytic domain, N-terminal subdomain"/>
    <property type="match status" value="1"/>
</dbReference>
<keyword evidence="3 4" id="KW-0413">Isomerase</keyword>
<evidence type="ECO:0000256" key="3">
    <source>
        <dbReference type="ARBA" id="ARBA00023235"/>
    </source>
</evidence>
<evidence type="ECO:0000313" key="6">
    <source>
        <dbReference type="EMBL" id="RKP18877.1"/>
    </source>
</evidence>
<accession>A0A4P9YH53</accession>
<evidence type="ECO:0000256" key="2">
    <source>
        <dbReference type="ARBA" id="ARBA00022694"/>
    </source>
</evidence>
<dbReference type="Proteomes" id="UP000281549">
    <property type="component" value="Unassembled WGS sequence"/>
</dbReference>
<dbReference type="EC" id="5.4.99.12" evidence="4"/>
<feature type="domain" description="Pseudouridine synthase I TruA alpha/beta" evidence="5">
    <location>
        <begin position="193"/>
        <end position="311"/>
    </location>
</feature>
<dbReference type="EMBL" id="ML005346">
    <property type="protein sequence ID" value="RKP18877.1"/>
    <property type="molecule type" value="Genomic_DNA"/>
</dbReference>
<comment type="similarity">
    <text evidence="1 4">Belongs to the tRNA pseudouridine synthase TruA family.</text>
</comment>
<dbReference type="InterPro" id="IPR020094">
    <property type="entry name" value="TruA/RsuA/RluB/E/F_N"/>
</dbReference>
<proteinExistence type="inferred from homology"/>
<name>A0A4P9YH53_ROZAC</name>
<reference evidence="7" key="1">
    <citation type="journal article" date="2018" name="Nat. Microbiol.">
        <title>Leveraging single-cell genomics to expand the fungal tree of life.</title>
        <authorList>
            <person name="Ahrendt S.R."/>
            <person name="Quandt C.A."/>
            <person name="Ciobanu D."/>
            <person name="Clum A."/>
            <person name="Salamov A."/>
            <person name="Andreopoulos B."/>
            <person name="Cheng J.F."/>
            <person name="Woyke T."/>
            <person name="Pelin A."/>
            <person name="Henrissat B."/>
            <person name="Reynolds N.K."/>
            <person name="Benny G.L."/>
            <person name="Smith M.E."/>
            <person name="James T.Y."/>
            <person name="Grigoriev I.V."/>
        </authorList>
    </citation>
    <scope>NUCLEOTIDE SEQUENCE [LARGE SCALE GENOMIC DNA]</scope>
    <source>
        <strain evidence="7">CSF55</strain>
    </source>
</reference>
<evidence type="ECO:0000256" key="4">
    <source>
        <dbReference type="RuleBase" id="RU003792"/>
    </source>
</evidence>